<sequence length="564" mass="57003">MSGTGTLVKQGAGSLNLTGTSTLSGPTTVSAGLLAVNGSLANSVVTLSGGTLGGSGTVGGINVQSGTVAPGNSIGTLNVAGNVGFGAGTVYRVELDGTGASDRIAATGAATLSGGQVQVLAATGAYADSTRYSILTAQGGVSGQFASVTSDLAFLTPLLSYDPNAVVLTMTRNDTDFGPQPGPRAFVAATRNQAGAANAAQSLGTGNRLYDALLGTTAEQARAGFDLLSGEAHAQAVSVAIEDSHLVRETILNRARAPFGAAASGGSVQGSFTADLPGHAAVTAMPAPAFETRRFTIWGEAIGAQGSTDRDGNAASMSRRGGGMLLGAELEQGQWRLGVAGGYTKTDFDLDARRSDGDVSSVHGALYGGARFGAIALRAGAAYAWNDVDVKRSVGFPGFADYLRLDGRSATAQAFAEIGYGMTLGPVALEPFAQIAAVTIRTEREAEQGGAAALTVLARDQSLGFTTLGLRAEMQLGALPLVARGMLGWRYAFGDTTPAADLAFVSGGLPFRSYATPIARNALLAEAGLAWKVSNAATLGVSYSAAISDKARDQALRGRIDIAF</sequence>
<comment type="caution">
    <text evidence="3">The sequence shown here is derived from an EMBL/GenBank/DDBJ whole genome shotgun (WGS) entry which is preliminary data.</text>
</comment>
<dbReference type="OrthoDB" id="9804931at2"/>
<feature type="domain" description="Autotransporter" evidence="2">
    <location>
        <begin position="290"/>
        <end position="564"/>
    </location>
</feature>
<proteinExistence type="predicted"/>
<keyword evidence="1" id="KW-0732">Signal</keyword>
<dbReference type="SUPFAM" id="SSF51126">
    <property type="entry name" value="Pectin lyase-like"/>
    <property type="match status" value="1"/>
</dbReference>
<organism evidence="3 4">
    <name type="scientific">Bosea caraganae</name>
    <dbReference type="NCBI Taxonomy" id="2763117"/>
    <lineage>
        <taxon>Bacteria</taxon>
        <taxon>Pseudomonadati</taxon>
        <taxon>Pseudomonadota</taxon>
        <taxon>Alphaproteobacteria</taxon>
        <taxon>Hyphomicrobiales</taxon>
        <taxon>Boseaceae</taxon>
        <taxon>Bosea</taxon>
    </lineage>
</organism>
<dbReference type="Pfam" id="PF03797">
    <property type="entry name" value="Autotransporter"/>
    <property type="match status" value="1"/>
</dbReference>
<dbReference type="InterPro" id="IPR005546">
    <property type="entry name" value="Autotransporte_beta"/>
</dbReference>
<dbReference type="SMART" id="SM00869">
    <property type="entry name" value="Autotransporter"/>
    <property type="match status" value="1"/>
</dbReference>
<dbReference type="InterPro" id="IPR036709">
    <property type="entry name" value="Autotransporte_beta_dom_sf"/>
</dbReference>
<dbReference type="AlphaFoldDB" id="A0A370L891"/>
<dbReference type="NCBIfam" id="TIGR02601">
    <property type="entry name" value="autotrns_rpt"/>
    <property type="match status" value="1"/>
</dbReference>
<evidence type="ECO:0000313" key="4">
    <source>
        <dbReference type="Proteomes" id="UP000255207"/>
    </source>
</evidence>
<keyword evidence="4" id="KW-1185">Reference proteome</keyword>
<evidence type="ECO:0000313" key="3">
    <source>
        <dbReference type="EMBL" id="RDJ26370.1"/>
    </source>
</evidence>
<dbReference type="EMBL" id="QQTP01000004">
    <property type="protein sequence ID" value="RDJ26370.1"/>
    <property type="molecule type" value="Genomic_DNA"/>
</dbReference>
<dbReference type="GO" id="GO:0019867">
    <property type="term" value="C:outer membrane"/>
    <property type="evidence" value="ECO:0007669"/>
    <property type="project" value="InterPro"/>
</dbReference>
<name>A0A370L891_9HYPH</name>
<accession>A0A370L891</accession>
<evidence type="ECO:0000256" key="1">
    <source>
        <dbReference type="ARBA" id="ARBA00022729"/>
    </source>
</evidence>
<gene>
    <name evidence="3" type="ORF">DWE98_10355</name>
</gene>
<dbReference type="NCBIfam" id="TIGR01414">
    <property type="entry name" value="autotrans_barl"/>
    <property type="match status" value="1"/>
</dbReference>
<dbReference type="Pfam" id="PF12951">
    <property type="entry name" value="PATR"/>
    <property type="match status" value="1"/>
</dbReference>
<evidence type="ECO:0000259" key="2">
    <source>
        <dbReference type="PROSITE" id="PS51208"/>
    </source>
</evidence>
<dbReference type="InterPro" id="IPR011050">
    <property type="entry name" value="Pectin_lyase_fold/virulence"/>
</dbReference>
<protein>
    <submittedName>
        <fullName evidence="3">Autotransporter domain-containing protein</fullName>
    </submittedName>
</protein>
<dbReference type="InterPro" id="IPR006315">
    <property type="entry name" value="OM_autotransptr_brl_dom"/>
</dbReference>
<dbReference type="SUPFAM" id="SSF103515">
    <property type="entry name" value="Autotransporter"/>
    <property type="match status" value="1"/>
</dbReference>
<dbReference type="Proteomes" id="UP000255207">
    <property type="component" value="Unassembled WGS sequence"/>
</dbReference>
<dbReference type="InterPro" id="IPR013425">
    <property type="entry name" value="Autotrns_rpt"/>
</dbReference>
<dbReference type="Gene3D" id="2.40.128.130">
    <property type="entry name" value="Autotransporter beta-domain"/>
    <property type="match status" value="1"/>
</dbReference>
<reference evidence="4" key="1">
    <citation type="submission" date="2018-07" db="EMBL/GenBank/DDBJ databases">
        <authorList>
            <person name="Safronova V.I."/>
            <person name="Chirak E.R."/>
            <person name="Sazanova A.L."/>
        </authorList>
    </citation>
    <scope>NUCLEOTIDE SEQUENCE [LARGE SCALE GENOMIC DNA]</scope>
    <source>
        <strain evidence="4">RCAM04685</strain>
    </source>
</reference>
<dbReference type="PROSITE" id="PS51208">
    <property type="entry name" value="AUTOTRANSPORTER"/>
    <property type="match status" value="1"/>
</dbReference>